<organism evidence="1 2">
    <name type="scientific">Batillaria attramentaria</name>
    <dbReference type="NCBI Taxonomy" id="370345"/>
    <lineage>
        <taxon>Eukaryota</taxon>
        <taxon>Metazoa</taxon>
        <taxon>Spiralia</taxon>
        <taxon>Lophotrochozoa</taxon>
        <taxon>Mollusca</taxon>
        <taxon>Gastropoda</taxon>
        <taxon>Caenogastropoda</taxon>
        <taxon>Sorbeoconcha</taxon>
        <taxon>Cerithioidea</taxon>
        <taxon>Batillariidae</taxon>
        <taxon>Batillaria</taxon>
    </lineage>
</organism>
<evidence type="ECO:0000313" key="2">
    <source>
        <dbReference type="Proteomes" id="UP001519460"/>
    </source>
</evidence>
<keyword evidence="2" id="KW-1185">Reference proteome</keyword>
<dbReference type="EMBL" id="JACVVK020000096">
    <property type="protein sequence ID" value="KAK7493143.1"/>
    <property type="molecule type" value="Genomic_DNA"/>
</dbReference>
<evidence type="ECO:0008006" key="3">
    <source>
        <dbReference type="Google" id="ProtNLM"/>
    </source>
</evidence>
<reference evidence="1 2" key="1">
    <citation type="journal article" date="2023" name="Sci. Data">
        <title>Genome assembly of the Korean intertidal mud-creeper Batillaria attramentaria.</title>
        <authorList>
            <person name="Patra A.K."/>
            <person name="Ho P.T."/>
            <person name="Jun S."/>
            <person name="Lee S.J."/>
            <person name="Kim Y."/>
            <person name="Won Y.J."/>
        </authorList>
    </citation>
    <scope>NUCLEOTIDE SEQUENCE [LARGE SCALE GENOMIC DNA]</scope>
    <source>
        <strain evidence="1">Wonlab-2016</strain>
    </source>
</reference>
<dbReference type="Proteomes" id="UP001519460">
    <property type="component" value="Unassembled WGS sequence"/>
</dbReference>
<dbReference type="AlphaFoldDB" id="A0ABD0L1P6"/>
<sequence>MLVMQLLVPVATVQSFLCWTVFSTATTASRDRIIRKSADRDASRTRAYSLRPRRIPLLPRG</sequence>
<comment type="caution">
    <text evidence="1">The sequence shown here is derived from an EMBL/GenBank/DDBJ whole genome shotgun (WGS) entry which is preliminary data.</text>
</comment>
<accession>A0ABD0L1P6</accession>
<protein>
    <recommendedName>
        <fullName evidence="3">Secreted protein</fullName>
    </recommendedName>
</protein>
<gene>
    <name evidence="1" type="ORF">BaRGS_00015664</name>
</gene>
<name>A0ABD0L1P6_9CAEN</name>
<evidence type="ECO:0000313" key="1">
    <source>
        <dbReference type="EMBL" id="KAK7493143.1"/>
    </source>
</evidence>
<proteinExistence type="predicted"/>